<dbReference type="PROSITE" id="PS50102">
    <property type="entry name" value="RRM"/>
    <property type="match status" value="1"/>
</dbReference>
<feature type="domain" description="RRM" evidence="4">
    <location>
        <begin position="162"/>
        <end position="235"/>
    </location>
</feature>
<gene>
    <name evidence="5" type="ORF">DFH07DRAFT_903996</name>
</gene>
<feature type="compositionally biased region" description="Basic and acidic residues" evidence="3">
    <location>
        <begin position="234"/>
        <end position="248"/>
    </location>
</feature>
<dbReference type="PANTHER" id="PTHR23189">
    <property type="entry name" value="RNA RECOGNITION MOTIF-CONTAINING"/>
    <property type="match status" value="1"/>
</dbReference>
<feature type="compositionally biased region" description="Low complexity" evidence="3">
    <location>
        <begin position="408"/>
        <end position="417"/>
    </location>
</feature>
<comment type="caution">
    <text evidence="5">The sequence shown here is derived from an EMBL/GenBank/DDBJ whole genome shotgun (WGS) entry which is preliminary data.</text>
</comment>
<feature type="compositionally biased region" description="Low complexity" evidence="3">
    <location>
        <begin position="495"/>
        <end position="504"/>
    </location>
</feature>
<dbReference type="Proteomes" id="UP001215280">
    <property type="component" value="Unassembled WGS sequence"/>
</dbReference>
<keyword evidence="6" id="KW-1185">Reference proteome</keyword>
<evidence type="ECO:0000256" key="2">
    <source>
        <dbReference type="PROSITE-ProRule" id="PRU00176"/>
    </source>
</evidence>
<dbReference type="AlphaFoldDB" id="A0AAD7J3I3"/>
<keyword evidence="1 2" id="KW-0694">RNA-binding</keyword>
<feature type="compositionally biased region" description="Basic residues" evidence="3">
    <location>
        <begin position="349"/>
        <end position="363"/>
    </location>
</feature>
<dbReference type="Pfam" id="PF00076">
    <property type="entry name" value="RRM_1"/>
    <property type="match status" value="1"/>
</dbReference>
<feature type="region of interest" description="Disordered" evidence="3">
    <location>
        <begin position="229"/>
        <end position="248"/>
    </location>
</feature>
<feature type="region of interest" description="Disordered" evidence="3">
    <location>
        <begin position="1"/>
        <end position="87"/>
    </location>
</feature>
<dbReference type="InterPro" id="IPR035979">
    <property type="entry name" value="RBD_domain_sf"/>
</dbReference>
<dbReference type="CDD" id="cd12276">
    <property type="entry name" value="RRM2_MEI2_EAR1_like"/>
    <property type="match status" value="1"/>
</dbReference>
<name>A0AAD7J3I3_9AGAR</name>
<accession>A0AAD7J3I3</accession>
<feature type="region of interest" description="Disordered" evidence="3">
    <location>
        <begin position="331"/>
        <end position="456"/>
    </location>
</feature>
<evidence type="ECO:0000256" key="1">
    <source>
        <dbReference type="ARBA" id="ARBA00022884"/>
    </source>
</evidence>
<feature type="compositionally biased region" description="Basic and acidic residues" evidence="3">
    <location>
        <begin position="446"/>
        <end position="456"/>
    </location>
</feature>
<evidence type="ECO:0000313" key="5">
    <source>
        <dbReference type="EMBL" id="KAJ7755061.1"/>
    </source>
</evidence>
<protein>
    <recommendedName>
        <fullName evidence="4">RRM domain-containing protein</fullName>
    </recommendedName>
</protein>
<feature type="region of interest" description="Disordered" evidence="3">
    <location>
        <begin position="471"/>
        <end position="608"/>
    </location>
</feature>
<feature type="compositionally biased region" description="Pro residues" evidence="3">
    <location>
        <begin position="571"/>
        <end position="601"/>
    </location>
</feature>
<dbReference type="InterPro" id="IPR000504">
    <property type="entry name" value="RRM_dom"/>
</dbReference>
<evidence type="ECO:0000259" key="4">
    <source>
        <dbReference type="PROSITE" id="PS50102"/>
    </source>
</evidence>
<organism evidence="5 6">
    <name type="scientific">Mycena maculata</name>
    <dbReference type="NCBI Taxonomy" id="230809"/>
    <lineage>
        <taxon>Eukaryota</taxon>
        <taxon>Fungi</taxon>
        <taxon>Dikarya</taxon>
        <taxon>Basidiomycota</taxon>
        <taxon>Agaricomycotina</taxon>
        <taxon>Agaricomycetes</taxon>
        <taxon>Agaricomycetidae</taxon>
        <taxon>Agaricales</taxon>
        <taxon>Marasmiineae</taxon>
        <taxon>Mycenaceae</taxon>
        <taxon>Mycena</taxon>
    </lineage>
</organism>
<feature type="compositionally biased region" description="Pro residues" evidence="3">
    <location>
        <begin position="479"/>
        <end position="494"/>
    </location>
</feature>
<feature type="compositionally biased region" description="Basic and acidic residues" evidence="3">
    <location>
        <begin position="384"/>
        <end position="401"/>
    </location>
</feature>
<dbReference type="Gene3D" id="3.30.450.30">
    <property type="entry name" value="Dynein light chain 2a, cytoplasmic"/>
    <property type="match status" value="1"/>
</dbReference>
<proteinExistence type="predicted"/>
<dbReference type="SMART" id="SM00360">
    <property type="entry name" value="RRM"/>
    <property type="match status" value="2"/>
</dbReference>
<sequence>MNRHHPYGGGSFESPMRRGGPPSGPGPDRPQRFSAHNRGRGFGRGRGGGYGGNASFDGSMSNGAYDQGPPADPSMTPYSNYEAPQQDPYFQNNNYGAGGPQFSVGPPPSVGYDQGFGNYEGSNGNFDDGRGAGRRPPVRKEREDKVHDSIIEERIQRERPCRTLFIRNIKYETNSDAVRQQFEEHGEIKTFFDLISTRGMVFVTYYDLRAAERARDRLQGSEISGRPIDVHYSLPRDDHAKGGDRDKNQQLQGCLQVTLRNSPSGQIDDNEVRHKFQQFGDVKTVKPVGDRSDSRYVEFYDIRACDAAYDRLRHQSLQDGVMDIVFAWDESQSNGPMGQRDGDDGFRGGRGRGNRGNRGRGGRGRGQWDDEHRGGGGGGNWGGQRDRGGHRGGYDNDDYGHRGGRGGYQNQNQNHHLQQNDRFDANRGGYGGPPITPVPDQDQDQDQDRRQTADDRLEQARKVQALLAALKPPEGGAAAPPPGPPVPAAPPPMPMQQGPPAGYYGPPPGPNGMPPPNAYPQPPPGAPYGISPPPPGPGPAGNPALNGLPPHLLALLQSAQQQHQGGAPSPYGMPPAPGGPGMPQPGPMGGPPMMNSPPPGPGQNGNPAQYQQLLYHLLTTRMLVLSRLQDSLRSILSPPGLHTVVLLTPAGQLVSFASYASRSKDEIRVIAGLSGEVWSETAEMGAGMVDSEVRLLSLSP</sequence>
<dbReference type="SUPFAM" id="SSF54928">
    <property type="entry name" value="RNA-binding domain, RBD"/>
    <property type="match status" value="1"/>
</dbReference>
<feature type="compositionally biased region" description="Pro residues" evidence="3">
    <location>
        <begin position="505"/>
        <end position="540"/>
    </location>
</feature>
<dbReference type="GO" id="GO:0003723">
    <property type="term" value="F:RNA binding"/>
    <property type="evidence" value="ECO:0007669"/>
    <property type="project" value="UniProtKB-UniRule"/>
</dbReference>
<feature type="compositionally biased region" description="Low complexity" evidence="3">
    <location>
        <begin position="541"/>
        <end position="570"/>
    </location>
</feature>
<dbReference type="Gene3D" id="3.30.70.330">
    <property type="match status" value="2"/>
</dbReference>
<feature type="compositionally biased region" description="Polar residues" evidence="3">
    <location>
        <begin position="76"/>
        <end position="87"/>
    </location>
</feature>
<dbReference type="InterPro" id="IPR012677">
    <property type="entry name" value="Nucleotide-bd_a/b_plait_sf"/>
</dbReference>
<reference evidence="5" key="1">
    <citation type="submission" date="2023-03" db="EMBL/GenBank/DDBJ databases">
        <title>Massive genome expansion in bonnet fungi (Mycena s.s.) driven by repeated elements and novel gene families across ecological guilds.</title>
        <authorList>
            <consortium name="Lawrence Berkeley National Laboratory"/>
            <person name="Harder C.B."/>
            <person name="Miyauchi S."/>
            <person name="Viragh M."/>
            <person name="Kuo A."/>
            <person name="Thoen E."/>
            <person name="Andreopoulos B."/>
            <person name="Lu D."/>
            <person name="Skrede I."/>
            <person name="Drula E."/>
            <person name="Henrissat B."/>
            <person name="Morin E."/>
            <person name="Kohler A."/>
            <person name="Barry K."/>
            <person name="LaButti K."/>
            <person name="Morin E."/>
            <person name="Salamov A."/>
            <person name="Lipzen A."/>
            <person name="Mereny Z."/>
            <person name="Hegedus B."/>
            <person name="Baldrian P."/>
            <person name="Stursova M."/>
            <person name="Weitz H."/>
            <person name="Taylor A."/>
            <person name="Grigoriev I.V."/>
            <person name="Nagy L.G."/>
            <person name="Martin F."/>
            <person name="Kauserud H."/>
        </authorList>
    </citation>
    <scope>NUCLEOTIDE SEQUENCE</scope>
    <source>
        <strain evidence="5">CBHHK188m</strain>
    </source>
</reference>
<evidence type="ECO:0000313" key="6">
    <source>
        <dbReference type="Proteomes" id="UP001215280"/>
    </source>
</evidence>
<evidence type="ECO:0000256" key="3">
    <source>
        <dbReference type="SAM" id="MobiDB-lite"/>
    </source>
</evidence>
<feature type="region of interest" description="Disordered" evidence="3">
    <location>
        <begin position="122"/>
        <end position="144"/>
    </location>
</feature>
<dbReference type="InterPro" id="IPR034453">
    <property type="entry name" value="MEI2-like_RRM1"/>
</dbReference>
<dbReference type="CDD" id="cd12524">
    <property type="entry name" value="RRM1_MEI2_like"/>
    <property type="match status" value="1"/>
</dbReference>
<dbReference type="EMBL" id="JARJLG010000065">
    <property type="protein sequence ID" value="KAJ7755061.1"/>
    <property type="molecule type" value="Genomic_DNA"/>
</dbReference>